<keyword evidence="11" id="KW-0159">Chromosome partition</keyword>
<keyword evidence="15" id="KW-0131">Cell cycle</keyword>
<comment type="subunit">
    <text evidence="19">Component of the DASH complex consisting of ASK1, DAD1, DAD2, DAD3, DAD4, DAM1, DUO1, HSK3, SPC19 and SPC34, with a stoichiometry of one copy of each subunit per complex. Multiple DASH complexes oligomerize to form a ring that encircles spindle microtubules and organizes the rod-like NDC80 complexes of the outer kinetochore. DASH complex oligomerization strengthens microtubule attachments. On cytoplasmic microtubules, DASH complexes appear to form patches instead of rings.</text>
</comment>
<proteinExistence type="inferred from homology"/>
<evidence type="ECO:0000256" key="19">
    <source>
        <dbReference type="ARBA" id="ARBA00046633"/>
    </source>
</evidence>
<keyword evidence="14" id="KW-0539">Nucleus</keyword>
<dbReference type="GO" id="GO:0051301">
    <property type="term" value="P:cell division"/>
    <property type="evidence" value="ECO:0007669"/>
    <property type="project" value="UniProtKB-KW"/>
</dbReference>
<dbReference type="InParanoid" id="G8JU89"/>
<evidence type="ECO:0000256" key="18">
    <source>
        <dbReference type="ARBA" id="ARBA00029932"/>
    </source>
</evidence>
<dbReference type="eggNOG" id="ENOG502S2V2">
    <property type="taxonomic scope" value="Eukaryota"/>
</dbReference>
<dbReference type="Proteomes" id="UP000006790">
    <property type="component" value="Chromosome 4"/>
</dbReference>
<evidence type="ECO:0000256" key="4">
    <source>
        <dbReference type="ARBA" id="ARBA00010731"/>
    </source>
</evidence>
<dbReference type="OMA" id="EICERIM"/>
<dbReference type="InterPro" id="IPR013964">
    <property type="entry name" value="DASH_Ask1"/>
</dbReference>
<dbReference type="Pfam" id="PF08655">
    <property type="entry name" value="DASH_Ask1"/>
    <property type="match status" value="1"/>
</dbReference>
<sequence>MHKMADHESGSEPTLEQLDQEITLQLQKIDSNLSHCFNKITKEIIPNVTRYGTVCDEALNSCNWLKEMFQKSANVQLSEELPENEQSGTAAPTESIFPLIMKDPGVNKDSSGVLSPPPKLGRQPAAAAANAAAAYKDMHDTTNITTTGQVLEIPVSSDDDDQNAGKKNMGSTRNYHNGGTNNPSSVPAASASGGDENEGDNDGSTIQKQRKKRKLSLMLQQRYGSSSSSFVSRSPTLQRTIARSFEVSGVAASAGGSSDRPDRPDSSPLKHYRGPVRESTGANSAHKPDESTKEVAPVPTVIHFTTK</sequence>
<comment type="subcellular location">
    <subcellularLocation>
        <location evidence="3">Chromosome</location>
        <location evidence="3">Centromere</location>
        <location evidence="3">Kinetochore</location>
    </subcellularLocation>
    <subcellularLocation>
        <location evidence="2">Cytoplasm</location>
        <location evidence="2">Cytoskeleton</location>
        <location evidence="2">Spindle</location>
    </subcellularLocation>
    <subcellularLocation>
        <location evidence="1">Nucleus</location>
    </subcellularLocation>
</comment>
<keyword evidence="22" id="KW-1185">Reference proteome</keyword>
<feature type="compositionally biased region" description="Low complexity" evidence="20">
    <location>
        <begin position="247"/>
        <end position="258"/>
    </location>
</feature>
<dbReference type="PANTHER" id="PTHR28200:SF1">
    <property type="entry name" value="DASH COMPLEX SUBUNIT ASK1"/>
    <property type="match status" value="1"/>
</dbReference>
<evidence type="ECO:0000256" key="12">
    <source>
        <dbReference type="ARBA" id="ARBA00022838"/>
    </source>
</evidence>
<feature type="compositionally biased region" description="Polar residues" evidence="20">
    <location>
        <begin position="169"/>
        <end position="182"/>
    </location>
</feature>
<evidence type="ECO:0000256" key="5">
    <source>
        <dbReference type="ARBA" id="ARBA00014520"/>
    </source>
</evidence>
<dbReference type="RefSeq" id="XP_003646409.1">
    <property type="nucleotide sequence ID" value="XM_003646361.1"/>
</dbReference>
<dbReference type="GeneID" id="11470147"/>
<evidence type="ECO:0000256" key="13">
    <source>
        <dbReference type="ARBA" id="ARBA00023212"/>
    </source>
</evidence>
<evidence type="ECO:0000313" key="22">
    <source>
        <dbReference type="Proteomes" id="UP000006790"/>
    </source>
</evidence>
<feature type="region of interest" description="Disordered" evidence="20">
    <location>
        <begin position="147"/>
        <end position="215"/>
    </location>
</feature>
<keyword evidence="6" id="KW-0158">Chromosome</keyword>
<dbReference type="GO" id="GO:1990758">
    <property type="term" value="P:mitotic sister chromatid biorientation"/>
    <property type="evidence" value="ECO:0007669"/>
    <property type="project" value="EnsemblFungi"/>
</dbReference>
<keyword evidence="8" id="KW-0132">Cell division</keyword>
<evidence type="ECO:0000256" key="7">
    <source>
        <dbReference type="ARBA" id="ARBA00022490"/>
    </source>
</evidence>
<dbReference type="GO" id="GO:1990976">
    <property type="term" value="P:protein transport along microtubule to mitotic spindle pole body"/>
    <property type="evidence" value="ECO:0007669"/>
    <property type="project" value="EnsemblFungi"/>
</dbReference>
<keyword evidence="10" id="KW-0498">Mitosis</keyword>
<dbReference type="EMBL" id="CP002500">
    <property type="protein sequence ID" value="AET39592.1"/>
    <property type="molecule type" value="Genomic_DNA"/>
</dbReference>
<dbReference type="GO" id="GO:0051987">
    <property type="term" value="P:positive regulation of attachment of spindle microtubules to kinetochore"/>
    <property type="evidence" value="ECO:0007669"/>
    <property type="project" value="EnsemblFungi"/>
</dbReference>
<evidence type="ECO:0000256" key="8">
    <source>
        <dbReference type="ARBA" id="ARBA00022618"/>
    </source>
</evidence>
<dbReference type="PANTHER" id="PTHR28200">
    <property type="entry name" value="DASH COMPLEX SUBUNIT ASK1"/>
    <property type="match status" value="1"/>
</dbReference>
<evidence type="ECO:0000256" key="9">
    <source>
        <dbReference type="ARBA" id="ARBA00022701"/>
    </source>
</evidence>
<dbReference type="STRING" id="931890.G8JU89"/>
<organism evidence="21 22">
    <name type="scientific">Eremothecium cymbalariae (strain CBS 270.75 / DBVPG 7215 / KCTC 17166 / NRRL Y-17582)</name>
    <name type="common">Yeast</name>
    <dbReference type="NCBI Taxonomy" id="931890"/>
    <lineage>
        <taxon>Eukaryota</taxon>
        <taxon>Fungi</taxon>
        <taxon>Dikarya</taxon>
        <taxon>Ascomycota</taxon>
        <taxon>Saccharomycotina</taxon>
        <taxon>Saccharomycetes</taxon>
        <taxon>Saccharomycetales</taxon>
        <taxon>Saccharomycetaceae</taxon>
        <taxon>Eremothecium</taxon>
    </lineage>
</organism>
<protein>
    <recommendedName>
        <fullName evidence="5">DASH complex subunit ASK1</fullName>
    </recommendedName>
    <alternativeName>
        <fullName evidence="18">Associated with spindles and kinetochores protein 1</fullName>
    </alternativeName>
    <alternativeName>
        <fullName evidence="17">Outer kinetochore protein ASK1</fullName>
    </alternativeName>
</protein>
<evidence type="ECO:0000256" key="6">
    <source>
        <dbReference type="ARBA" id="ARBA00022454"/>
    </source>
</evidence>
<feature type="region of interest" description="Disordered" evidence="20">
    <location>
        <begin position="107"/>
        <end position="126"/>
    </location>
</feature>
<keyword evidence="12" id="KW-0995">Kinetochore</keyword>
<keyword evidence="13" id="KW-0206">Cytoskeleton</keyword>
<feature type="compositionally biased region" description="Low complexity" evidence="20">
    <location>
        <begin position="183"/>
        <end position="194"/>
    </location>
</feature>
<gene>
    <name evidence="21" type="ordered locus">Ecym_4558</name>
</gene>
<evidence type="ECO:0000256" key="2">
    <source>
        <dbReference type="ARBA" id="ARBA00004186"/>
    </source>
</evidence>
<evidence type="ECO:0000313" key="21">
    <source>
        <dbReference type="EMBL" id="AET39592.1"/>
    </source>
</evidence>
<accession>G8JU89</accession>
<evidence type="ECO:0000256" key="17">
    <source>
        <dbReference type="ARBA" id="ARBA00029735"/>
    </source>
</evidence>
<dbReference type="AlphaFoldDB" id="G8JU89"/>
<evidence type="ECO:0000256" key="20">
    <source>
        <dbReference type="SAM" id="MobiDB-lite"/>
    </source>
</evidence>
<keyword evidence="7" id="KW-0963">Cytoplasm</keyword>
<feature type="region of interest" description="Disordered" evidence="20">
    <location>
        <begin position="243"/>
        <end position="307"/>
    </location>
</feature>
<dbReference type="KEGG" id="erc:Ecym_4558"/>
<evidence type="ECO:0000256" key="15">
    <source>
        <dbReference type="ARBA" id="ARBA00023306"/>
    </source>
</evidence>
<keyword evidence="9" id="KW-0493">Microtubule</keyword>
<comment type="similarity">
    <text evidence="4">Belongs to the DASH complex ASK1 family.</text>
</comment>
<dbReference type="GO" id="GO:0072686">
    <property type="term" value="C:mitotic spindle"/>
    <property type="evidence" value="ECO:0007669"/>
    <property type="project" value="InterPro"/>
</dbReference>
<dbReference type="OrthoDB" id="5573898at2759"/>
<keyword evidence="16" id="KW-0137">Centromere</keyword>
<dbReference type="HOGENOM" id="CLU_090087_0_0_1"/>
<evidence type="ECO:0000256" key="10">
    <source>
        <dbReference type="ARBA" id="ARBA00022776"/>
    </source>
</evidence>
<evidence type="ECO:0000256" key="3">
    <source>
        <dbReference type="ARBA" id="ARBA00004629"/>
    </source>
</evidence>
<evidence type="ECO:0000256" key="1">
    <source>
        <dbReference type="ARBA" id="ARBA00004123"/>
    </source>
</evidence>
<dbReference type="GO" id="GO:0005874">
    <property type="term" value="C:microtubule"/>
    <property type="evidence" value="ECO:0007669"/>
    <property type="project" value="UniProtKB-KW"/>
</dbReference>
<reference evidence="22" key="1">
    <citation type="journal article" date="2012" name="G3 (Bethesda)">
        <title>Pichia sorbitophila, an interspecies yeast hybrid reveals early steps of genome resolution following polyploidization.</title>
        <authorList>
            <person name="Leh Louis V."/>
            <person name="Despons L."/>
            <person name="Friedrich A."/>
            <person name="Martin T."/>
            <person name="Durrens P."/>
            <person name="Casaregola S."/>
            <person name="Neuveglise C."/>
            <person name="Fairhead C."/>
            <person name="Marck C."/>
            <person name="Cruz J.A."/>
            <person name="Straub M.L."/>
            <person name="Kugler V."/>
            <person name="Sacerdot C."/>
            <person name="Uzunov Z."/>
            <person name="Thierry A."/>
            <person name="Weiss S."/>
            <person name="Bleykasten C."/>
            <person name="De Montigny J."/>
            <person name="Jacques N."/>
            <person name="Jung P."/>
            <person name="Lemaire M."/>
            <person name="Mallet S."/>
            <person name="Morel G."/>
            <person name="Richard G.F."/>
            <person name="Sarkar A."/>
            <person name="Savel G."/>
            <person name="Schacherer J."/>
            <person name="Seret M.L."/>
            <person name="Talla E."/>
            <person name="Samson G."/>
            <person name="Jubin C."/>
            <person name="Poulain J."/>
            <person name="Vacherie B."/>
            <person name="Barbe V."/>
            <person name="Pelletier E."/>
            <person name="Sherman D.J."/>
            <person name="Westhof E."/>
            <person name="Weissenbach J."/>
            <person name="Baret P.V."/>
            <person name="Wincker P."/>
            <person name="Gaillardin C."/>
            <person name="Dujon B."/>
            <person name="Souciet J.L."/>
        </authorList>
    </citation>
    <scope>NUCLEOTIDE SEQUENCE [LARGE SCALE GENOMIC DNA]</scope>
    <source>
        <strain evidence="22">CBS 270.75 / DBVPG 7215 / KCTC 17166 / NRRL Y-17582</strain>
    </source>
</reference>
<evidence type="ECO:0000256" key="14">
    <source>
        <dbReference type="ARBA" id="ARBA00023242"/>
    </source>
</evidence>
<dbReference type="GO" id="GO:0044732">
    <property type="term" value="C:mitotic spindle pole body"/>
    <property type="evidence" value="ECO:0007669"/>
    <property type="project" value="TreeGrafter"/>
</dbReference>
<dbReference type="GO" id="GO:0051010">
    <property type="term" value="F:microtubule plus-end binding"/>
    <property type="evidence" value="ECO:0007669"/>
    <property type="project" value="EnsemblFungi"/>
</dbReference>
<dbReference type="GO" id="GO:0042729">
    <property type="term" value="C:DASH complex"/>
    <property type="evidence" value="ECO:0007669"/>
    <property type="project" value="EnsemblFungi"/>
</dbReference>
<evidence type="ECO:0000256" key="11">
    <source>
        <dbReference type="ARBA" id="ARBA00022829"/>
    </source>
</evidence>
<dbReference type="GO" id="GO:0031116">
    <property type="term" value="P:positive regulation of microtubule polymerization"/>
    <property type="evidence" value="ECO:0007669"/>
    <property type="project" value="EnsemblFungi"/>
</dbReference>
<evidence type="ECO:0000256" key="16">
    <source>
        <dbReference type="ARBA" id="ARBA00023328"/>
    </source>
</evidence>
<name>G8JU89_ERECY</name>